<comment type="pathway">
    <text evidence="2">Amino-acid biosynthesis; L-isoleucine biosynthesis; L-isoleucine from 2-oxobutanoate: step 4/4.</text>
</comment>
<dbReference type="GO" id="GO:0009098">
    <property type="term" value="P:L-leucine biosynthetic process"/>
    <property type="evidence" value="ECO:0007669"/>
    <property type="project" value="UniProtKB-UniPathway"/>
</dbReference>
<dbReference type="GO" id="GO:0009099">
    <property type="term" value="P:L-valine biosynthetic process"/>
    <property type="evidence" value="ECO:0007669"/>
    <property type="project" value="UniProtKB-UniPathway"/>
</dbReference>
<evidence type="ECO:0000256" key="9">
    <source>
        <dbReference type="ARBA" id="ARBA00022898"/>
    </source>
</evidence>
<evidence type="ECO:0000256" key="3">
    <source>
        <dbReference type="ARBA" id="ARBA00004931"/>
    </source>
</evidence>
<dbReference type="STRING" id="529884.Rhola_00010760"/>
<keyword evidence="7 17" id="KW-0028">Amino-acid biosynthesis</keyword>
<dbReference type="EC" id="2.6.1.42" evidence="17"/>
<dbReference type="eggNOG" id="COG0115">
    <property type="taxonomic scope" value="Bacteria"/>
</dbReference>
<comment type="similarity">
    <text evidence="5 15">Belongs to the class-IV pyridoxal-phosphate-dependent aminotransferase family.</text>
</comment>
<evidence type="ECO:0000256" key="5">
    <source>
        <dbReference type="ARBA" id="ARBA00009320"/>
    </source>
</evidence>
<dbReference type="UniPathway" id="UPA00049">
    <property type="reaction ID" value="UER00062"/>
</dbReference>
<evidence type="ECO:0000256" key="11">
    <source>
        <dbReference type="ARBA" id="ARBA00048212"/>
    </source>
</evidence>
<evidence type="ECO:0000256" key="6">
    <source>
        <dbReference type="ARBA" id="ARBA00022576"/>
    </source>
</evidence>
<accession>A0A060JGK7</accession>
<dbReference type="GO" id="GO:0009097">
    <property type="term" value="P:isoleucine biosynthetic process"/>
    <property type="evidence" value="ECO:0007669"/>
    <property type="project" value="UniProtKB-UniPathway"/>
</dbReference>
<dbReference type="PATRIC" id="fig|529884.3.peg.1034"/>
<dbReference type="NCBIfam" id="NF009897">
    <property type="entry name" value="PRK13357.1"/>
    <property type="match status" value="1"/>
</dbReference>
<name>A0A060JGK7_9MICO</name>
<evidence type="ECO:0000256" key="14">
    <source>
        <dbReference type="PIRSR" id="PIRSR006468-1"/>
    </source>
</evidence>
<dbReference type="InterPro" id="IPR043131">
    <property type="entry name" value="BCAT-like_N"/>
</dbReference>
<evidence type="ECO:0000256" key="10">
    <source>
        <dbReference type="ARBA" id="ARBA00023304"/>
    </source>
</evidence>
<dbReference type="Gene3D" id="3.20.10.10">
    <property type="entry name" value="D-amino Acid Aminotransferase, subunit A, domain 2"/>
    <property type="match status" value="1"/>
</dbReference>
<evidence type="ECO:0000256" key="8">
    <source>
        <dbReference type="ARBA" id="ARBA00022679"/>
    </source>
</evidence>
<comment type="pathway">
    <text evidence="3">Amino-acid biosynthesis; L-valine biosynthesis; L-valine from pyruvate: step 4/4.</text>
</comment>
<keyword evidence="6 17" id="KW-0032">Aminotransferase</keyword>
<keyword evidence="19" id="KW-1185">Reference proteome</keyword>
<evidence type="ECO:0000256" key="13">
    <source>
        <dbReference type="ARBA" id="ARBA00049229"/>
    </source>
</evidence>
<evidence type="ECO:0000256" key="17">
    <source>
        <dbReference type="RuleBase" id="RU004517"/>
    </source>
</evidence>
<comment type="catalytic activity">
    <reaction evidence="11 17">
        <text>L-valine + 2-oxoglutarate = 3-methyl-2-oxobutanoate + L-glutamate</text>
        <dbReference type="Rhea" id="RHEA:24813"/>
        <dbReference type="ChEBI" id="CHEBI:11851"/>
        <dbReference type="ChEBI" id="CHEBI:16810"/>
        <dbReference type="ChEBI" id="CHEBI:29985"/>
        <dbReference type="ChEBI" id="CHEBI:57762"/>
        <dbReference type="EC" id="2.6.1.42"/>
    </reaction>
</comment>
<dbReference type="EMBL" id="CP007490">
    <property type="protein sequence ID" value="AIC47870.1"/>
    <property type="molecule type" value="Genomic_DNA"/>
</dbReference>
<dbReference type="InterPro" id="IPR036038">
    <property type="entry name" value="Aminotransferase-like"/>
</dbReference>
<dbReference type="OrthoDB" id="9804984at2"/>
<comment type="pathway">
    <text evidence="4">Amino-acid biosynthesis; L-leucine biosynthesis; L-leucine from 3-methyl-2-oxobutanoate: step 4/4.</text>
</comment>
<dbReference type="AlphaFoldDB" id="A0A060JGK7"/>
<comment type="catalytic activity">
    <reaction evidence="13 17">
        <text>L-leucine + 2-oxoglutarate = 4-methyl-2-oxopentanoate + L-glutamate</text>
        <dbReference type="Rhea" id="RHEA:18321"/>
        <dbReference type="ChEBI" id="CHEBI:16810"/>
        <dbReference type="ChEBI" id="CHEBI:17865"/>
        <dbReference type="ChEBI" id="CHEBI:29985"/>
        <dbReference type="ChEBI" id="CHEBI:57427"/>
        <dbReference type="EC" id="2.6.1.42"/>
    </reaction>
</comment>
<dbReference type="KEGG" id="rla:Rhola_00010760"/>
<keyword evidence="8 17" id="KW-0808">Transferase</keyword>
<evidence type="ECO:0000256" key="16">
    <source>
        <dbReference type="RuleBase" id="RU004516"/>
    </source>
</evidence>
<dbReference type="InterPro" id="IPR005786">
    <property type="entry name" value="B_amino_transII"/>
</dbReference>
<dbReference type="InterPro" id="IPR043132">
    <property type="entry name" value="BCAT-like_C"/>
</dbReference>
<dbReference type="Gene3D" id="3.30.470.10">
    <property type="match status" value="1"/>
</dbReference>
<dbReference type="CDD" id="cd01557">
    <property type="entry name" value="BCAT_beta_family"/>
    <property type="match status" value="1"/>
</dbReference>
<evidence type="ECO:0000256" key="12">
    <source>
        <dbReference type="ARBA" id="ARBA00048798"/>
    </source>
</evidence>
<dbReference type="HOGENOM" id="CLU_031922_0_2_11"/>
<comment type="cofactor">
    <cofactor evidence="1 16">
        <name>pyridoxal 5'-phosphate</name>
        <dbReference type="ChEBI" id="CHEBI:597326"/>
    </cofactor>
</comment>
<comment type="catalytic activity">
    <reaction evidence="12 17">
        <text>L-isoleucine + 2-oxoglutarate = (S)-3-methyl-2-oxopentanoate + L-glutamate</text>
        <dbReference type="Rhea" id="RHEA:24801"/>
        <dbReference type="ChEBI" id="CHEBI:16810"/>
        <dbReference type="ChEBI" id="CHEBI:29985"/>
        <dbReference type="ChEBI" id="CHEBI:35146"/>
        <dbReference type="ChEBI" id="CHEBI:58045"/>
        <dbReference type="EC" id="2.6.1.42"/>
    </reaction>
</comment>
<dbReference type="InterPro" id="IPR001544">
    <property type="entry name" value="Aminotrans_IV"/>
</dbReference>
<dbReference type="GO" id="GO:0052655">
    <property type="term" value="F:L-valine-2-oxoglutarate transaminase activity"/>
    <property type="evidence" value="ECO:0007669"/>
    <property type="project" value="RHEA"/>
</dbReference>
<evidence type="ECO:0000313" key="19">
    <source>
        <dbReference type="Proteomes" id="UP000067708"/>
    </source>
</evidence>
<evidence type="ECO:0000256" key="1">
    <source>
        <dbReference type="ARBA" id="ARBA00001933"/>
    </source>
</evidence>
<proteinExistence type="inferred from homology"/>
<sequence>MADLKFEVTRNPNPKPDAEREEIIKAPVFGANLTDHQVVVVWEKDKGWHSAQVIPYGPILMDPSAAVLHYGQEIFEGIKAYRHQDGSIWTFRPEANAKRLQKSAHRMALPELPTEIFIESLRQLIAVDGAWVPEPVDEKTLYIRPFEIAAENFLGVRAAHRAEFRVIASPVGPYFTGGLKPVSIWIALDSARAGKHGTGEAKTGGNYAASLLAQNEGYENGCSQVMFLDAETSTYIEELGGMNLFFVYKDGHVATPSLDGTILRGITRDSVVQLIKDRGLKIEERKITLDEVKSGITAGEIVEVFACGTAAVITPIGEFKSREGTIGFADAKPGELTSSLRAELTGIQYGTVADRHGWMHKLAD</sequence>
<dbReference type="PIRSF" id="PIRSF006468">
    <property type="entry name" value="BCAT1"/>
    <property type="match status" value="1"/>
</dbReference>
<evidence type="ECO:0000256" key="7">
    <source>
        <dbReference type="ARBA" id="ARBA00022605"/>
    </source>
</evidence>
<evidence type="ECO:0000313" key="18">
    <source>
        <dbReference type="EMBL" id="AIC47870.1"/>
    </source>
</evidence>
<gene>
    <name evidence="18" type="ORF">Rhola_00010760</name>
</gene>
<dbReference type="NCBIfam" id="TIGR01123">
    <property type="entry name" value="ilvE_II"/>
    <property type="match status" value="1"/>
</dbReference>
<organism evidence="18 19">
    <name type="scientific">Rhodoluna lacicola</name>
    <dbReference type="NCBI Taxonomy" id="529884"/>
    <lineage>
        <taxon>Bacteria</taxon>
        <taxon>Bacillati</taxon>
        <taxon>Actinomycetota</taxon>
        <taxon>Actinomycetes</taxon>
        <taxon>Micrococcales</taxon>
        <taxon>Microbacteriaceae</taxon>
        <taxon>Luna cluster</taxon>
        <taxon>Luna-1 subcluster</taxon>
        <taxon>Rhodoluna</taxon>
    </lineage>
</organism>
<dbReference type="PANTHER" id="PTHR11825">
    <property type="entry name" value="SUBGROUP IIII AMINOTRANSFERASE"/>
    <property type="match status" value="1"/>
</dbReference>
<dbReference type="RefSeq" id="WP_038502944.1">
    <property type="nucleotide sequence ID" value="NZ_CP007490.1"/>
</dbReference>
<keyword evidence="9 16" id="KW-0663">Pyridoxal phosphate</keyword>
<evidence type="ECO:0000256" key="4">
    <source>
        <dbReference type="ARBA" id="ARBA00005072"/>
    </source>
</evidence>
<protein>
    <recommendedName>
        <fullName evidence="17">Branched-chain-amino-acid aminotransferase</fullName>
        <ecNumber evidence="17">2.6.1.42</ecNumber>
    </recommendedName>
</protein>
<dbReference type="GO" id="GO:0052654">
    <property type="term" value="F:L-leucine-2-oxoglutarate transaminase activity"/>
    <property type="evidence" value="ECO:0007669"/>
    <property type="project" value="RHEA"/>
</dbReference>
<reference evidence="18 19" key="1">
    <citation type="journal article" date="2014" name="Int. J. Syst. Evol. Microbiol.">
        <title>Rhodoluna lacicola gen. nov., sp. nov., a planktonic freshwater bacterium with stream-lined genome.</title>
        <authorList>
            <person name="Hahn M."/>
            <person name="Schmidt J."/>
            <person name="Taipale S.J."/>
            <person name="Doolittle W.F."/>
            <person name="Koll U."/>
        </authorList>
    </citation>
    <scope>NUCLEOTIDE SEQUENCE [LARGE SCALE GENOMIC DNA]</scope>
    <source>
        <strain evidence="18 19">MWH-Ta8</strain>
    </source>
</reference>
<feature type="modified residue" description="N6-(pyridoxal phosphate)lysine" evidence="14">
    <location>
        <position position="202"/>
    </location>
</feature>
<dbReference type="Proteomes" id="UP000067708">
    <property type="component" value="Chromosome"/>
</dbReference>
<keyword evidence="10 17" id="KW-0100">Branched-chain amino acid biosynthesis</keyword>
<evidence type="ECO:0000256" key="15">
    <source>
        <dbReference type="RuleBase" id="RU004106"/>
    </source>
</evidence>
<dbReference type="PANTHER" id="PTHR11825:SF44">
    <property type="entry name" value="BRANCHED-CHAIN-AMINO-ACID AMINOTRANSFERASE"/>
    <property type="match status" value="1"/>
</dbReference>
<dbReference type="GO" id="GO:0052656">
    <property type="term" value="F:L-isoleucine-2-oxoglutarate transaminase activity"/>
    <property type="evidence" value="ECO:0007669"/>
    <property type="project" value="RHEA"/>
</dbReference>
<dbReference type="InterPro" id="IPR018300">
    <property type="entry name" value="Aminotrans_IV_CS"/>
</dbReference>
<dbReference type="SUPFAM" id="SSF56752">
    <property type="entry name" value="D-aminoacid aminotransferase-like PLP-dependent enzymes"/>
    <property type="match status" value="1"/>
</dbReference>
<dbReference type="Pfam" id="PF01063">
    <property type="entry name" value="Aminotran_4"/>
    <property type="match status" value="1"/>
</dbReference>
<dbReference type="UniPathway" id="UPA00048">
    <property type="reaction ID" value="UER00073"/>
</dbReference>
<dbReference type="PROSITE" id="PS00770">
    <property type="entry name" value="AA_TRANSFER_CLASS_4"/>
    <property type="match status" value="1"/>
</dbReference>
<dbReference type="UniPathway" id="UPA00047">
    <property type="reaction ID" value="UER00058"/>
</dbReference>
<evidence type="ECO:0000256" key="2">
    <source>
        <dbReference type="ARBA" id="ARBA00004824"/>
    </source>
</evidence>
<dbReference type="InterPro" id="IPR033939">
    <property type="entry name" value="BCAT_family"/>
</dbReference>